<accession>A0AAP3XQ75</accession>
<evidence type="ECO:0000256" key="3">
    <source>
        <dbReference type="ARBA" id="ARBA00023027"/>
    </source>
</evidence>
<organism evidence="5 6">
    <name type="scientific">Marinimicrococcus flavescens</name>
    <dbReference type="NCBI Taxonomy" id="3031815"/>
    <lineage>
        <taxon>Bacteria</taxon>
        <taxon>Pseudomonadati</taxon>
        <taxon>Pseudomonadota</taxon>
        <taxon>Alphaproteobacteria</taxon>
        <taxon>Geminicoccales</taxon>
        <taxon>Geminicoccaceae</taxon>
        <taxon>Marinimicrococcus</taxon>
    </lineage>
</organism>
<dbReference type="Proteomes" id="UP001301140">
    <property type="component" value="Unassembled WGS sequence"/>
</dbReference>
<comment type="caution">
    <text evidence="5">The sequence shown here is derived from an EMBL/GenBank/DDBJ whole genome shotgun (WGS) entry which is preliminary data.</text>
</comment>
<proteinExistence type="inferred from homology"/>
<feature type="domain" description="NAD-dependent epimerase/dehydratase" evidence="4">
    <location>
        <begin position="7"/>
        <end position="170"/>
    </location>
</feature>
<dbReference type="SUPFAM" id="SSF51735">
    <property type="entry name" value="NAD(P)-binding Rossmann-fold domains"/>
    <property type="match status" value="1"/>
</dbReference>
<dbReference type="PANTHER" id="PTHR43103">
    <property type="entry name" value="NUCLEOSIDE-DIPHOSPHATE-SUGAR EPIMERASE"/>
    <property type="match status" value="1"/>
</dbReference>
<evidence type="ECO:0000259" key="4">
    <source>
        <dbReference type="Pfam" id="PF01370"/>
    </source>
</evidence>
<dbReference type="AlphaFoldDB" id="A0AAP3XQ75"/>
<keyword evidence="2" id="KW-0560">Oxidoreductase</keyword>
<dbReference type="Pfam" id="PF01370">
    <property type="entry name" value="Epimerase"/>
    <property type="match status" value="1"/>
</dbReference>
<evidence type="ECO:0000313" key="6">
    <source>
        <dbReference type="Proteomes" id="UP001301140"/>
    </source>
</evidence>
<protein>
    <submittedName>
        <fullName evidence="5">NAD(P)-dependent oxidoreductase</fullName>
    </submittedName>
</protein>
<sequence length="267" mass="28996">MRIDRLLVTGAAGMLGGVLRRHFQGRFPHLRLSDVAPLGAAAAGEELLPCDLGDAAAVDRLFDGVDACVHLGGHSVEGDWPTVINANILGVINVWEAARKAGTKRILFASSNHAIGFHPRSRRIDHTAPARPDTRYGLSKAFGEDVAMYYANKHGISALCMRIGSARAEPEDERQLATWQSLPDFCRMVEAGLAADYVYEIVYGVSANQRSWWDNANAARLGYHPQDDAEAWADRLTGKTSASALDETYQGGPYCSPDFSGDPKKIV</sequence>
<comment type="similarity">
    <text evidence="1">Belongs to the NAD(P)-dependent epimerase/dehydratase family.</text>
</comment>
<keyword evidence="6" id="KW-1185">Reference proteome</keyword>
<gene>
    <name evidence="5" type="ORF">PZ740_02525</name>
</gene>
<dbReference type="PANTHER" id="PTHR43103:SF5">
    <property type="entry name" value="4-EPIMERASE, PUTATIVE (AFU_ORTHOLOGUE AFUA_7G00360)-RELATED"/>
    <property type="match status" value="1"/>
</dbReference>
<dbReference type="RefSeq" id="WP_327787670.1">
    <property type="nucleotide sequence ID" value="NZ_JARGEQ010000016.1"/>
</dbReference>
<evidence type="ECO:0000256" key="2">
    <source>
        <dbReference type="ARBA" id="ARBA00023002"/>
    </source>
</evidence>
<evidence type="ECO:0000313" key="5">
    <source>
        <dbReference type="EMBL" id="MDF1585256.1"/>
    </source>
</evidence>
<dbReference type="GO" id="GO:0016491">
    <property type="term" value="F:oxidoreductase activity"/>
    <property type="evidence" value="ECO:0007669"/>
    <property type="project" value="UniProtKB-KW"/>
</dbReference>
<dbReference type="InterPro" id="IPR001509">
    <property type="entry name" value="Epimerase_deHydtase"/>
</dbReference>
<dbReference type="InterPro" id="IPR036291">
    <property type="entry name" value="NAD(P)-bd_dom_sf"/>
</dbReference>
<name>A0AAP3XQ75_9PROT</name>
<reference evidence="5 6" key="1">
    <citation type="submission" date="2023-03" db="EMBL/GenBank/DDBJ databases">
        <title>YIM 152171 draft genome.</title>
        <authorList>
            <person name="Yang Z."/>
        </authorList>
    </citation>
    <scope>NUCLEOTIDE SEQUENCE [LARGE SCALE GENOMIC DNA]</scope>
    <source>
        <strain evidence="5 6">YIM 152171</strain>
    </source>
</reference>
<dbReference type="Gene3D" id="3.40.50.720">
    <property type="entry name" value="NAD(P)-binding Rossmann-like Domain"/>
    <property type="match status" value="1"/>
</dbReference>
<dbReference type="EMBL" id="JARGEQ010000016">
    <property type="protein sequence ID" value="MDF1585256.1"/>
    <property type="molecule type" value="Genomic_DNA"/>
</dbReference>
<evidence type="ECO:0000256" key="1">
    <source>
        <dbReference type="ARBA" id="ARBA00007637"/>
    </source>
</evidence>
<keyword evidence="3" id="KW-0520">NAD</keyword>